<dbReference type="Proteomes" id="UP000190744">
    <property type="component" value="Unassembled WGS sequence"/>
</dbReference>
<evidence type="ECO:0000313" key="10">
    <source>
        <dbReference type="EMBL" id="OOQ84706.1"/>
    </source>
</evidence>
<dbReference type="Gene3D" id="1.20.1740.10">
    <property type="entry name" value="Amino acid/polyamine transporter I"/>
    <property type="match status" value="1"/>
</dbReference>
<dbReference type="EMBL" id="LJBN01000176">
    <property type="protein sequence ID" value="OOQ84706.1"/>
    <property type="molecule type" value="Genomic_DNA"/>
</dbReference>
<accession>A0A1S9RH68</accession>
<evidence type="ECO:0000256" key="7">
    <source>
        <dbReference type="SAM" id="MobiDB-lite"/>
    </source>
</evidence>
<evidence type="ECO:0000256" key="1">
    <source>
        <dbReference type="ARBA" id="ARBA00004141"/>
    </source>
</evidence>
<evidence type="ECO:0000256" key="4">
    <source>
        <dbReference type="ARBA" id="ARBA00022970"/>
    </source>
</evidence>
<reference evidence="11" key="1">
    <citation type="submission" date="2015-09" db="EMBL/GenBank/DDBJ databases">
        <authorList>
            <person name="Fill T.P."/>
            <person name="Baretta J.F."/>
            <person name="de Almeida L.G."/>
            <person name="Rocha M."/>
            <person name="de Souza D.H."/>
            <person name="Malavazi I."/>
            <person name="Cerdeira L.T."/>
            <person name="Hong H."/>
            <person name="Samborskyy M."/>
            <person name="de Vasconcelos A.T."/>
            <person name="Leadlay P."/>
            <person name="Rodrigues-Filho E."/>
        </authorList>
    </citation>
    <scope>NUCLEOTIDE SEQUENCE [LARGE SCALE GENOMIC DNA]</scope>
    <source>
        <strain evidence="11">LaBioMMi 136</strain>
    </source>
</reference>
<sequence length="548" mass="60032">MLESDCEKQIASEGIPSEQPSHSSNHQDGTPSGTVHADLLARKLSPRQVQMIAIGGTIGTGLFLGSGNALAKGGPASMLIAYAICGAIVFITMLSLGEMVAFMPVTGSFCTFAGRFVDDSLGFALTWNYWANDAVSVASDIIALQLLLEYWTDHFPGWAISLICLAFVFGLNFCSVRVYGETEYWLSLLKVITIIVFIIVGIAVNCGANTQHTYFGDRYFYLGEAPFVNGIKGFASVFVTASFAYGGTENVAVTAGETKNPAQTYPSIIRNVFWRILLFYIVSVVIIGLNVPYTYPGLSTKTSATSPFTIVFQEAGSKVAGSFINAVIMTSAISAANHALFAGSRLMYTLAKDGYAPRQLSRTNRFQIPWIAVLATTVISALCFGASKIGAGQVWTWLQNLVGVSNQISWVCICFTSLRFRAAIRRQNMEHLLPFKNFTYPVGPAIAVVLNIFIVLVQGWSAFSPEFDAVDFASYYIEIPIMIVMFLGWKVYKKTKLVHLDQMDLVTDSYHRENEGIIAETDEEKKSSFPRLSVPGGGFLKKVMNWIF</sequence>
<feature type="transmembrane region" description="Helical" evidence="8">
    <location>
        <begin position="397"/>
        <end position="418"/>
    </location>
</feature>
<dbReference type="GO" id="GO:0015171">
    <property type="term" value="F:amino acid transmembrane transporter activity"/>
    <property type="evidence" value="ECO:0007669"/>
    <property type="project" value="TreeGrafter"/>
</dbReference>
<evidence type="ECO:0000256" key="5">
    <source>
        <dbReference type="ARBA" id="ARBA00022989"/>
    </source>
</evidence>
<dbReference type="Pfam" id="PF00324">
    <property type="entry name" value="AA_permease"/>
    <property type="match status" value="1"/>
</dbReference>
<keyword evidence="3 8" id="KW-0812">Transmembrane</keyword>
<dbReference type="PIRSF" id="PIRSF006060">
    <property type="entry name" value="AA_transporter"/>
    <property type="match status" value="1"/>
</dbReference>
<evidence type="ECO:0000256" key="6">
    <source>
        <dbReference type="ARBA" id="ARBA00023136"/>
    </source>
</evidence>
<evidence type="ECO:0000259" key="9">
    <source>
        <dbReference type="Pfam" id="PF00324"/>
    </source>
</evidence>
<dbReference type="PANTHER" id="PTHR43341">
    <property type="entry name" value="AMINO ACID PERMEASE"/>
    <property type="match status" value="1"/>
</dbReference>
<feature type="transmembrane region" description="Helical" evidence="8">
    <location>
        <begin position="51"/>
        <end position="70"/>
    </location>
</feature>
<evidence type="ECO:0000256" key="3">
    <source>
        <dbReference type="ARBA" id="ARBA00022692"/>
    </source>
</evidence>
<dbReference type="InterPro" id="IPR050524">
    <property type="entry name" value="APC_YAT"/>
</dbReference>
<feature type="transmembrane region" description="Helical" evidence="8">
    <location>
        <begin position="472"/>
        <end position="492"/>
    </location>
</feature>
<protein>
    <submittedName>
        <fullName evidence="10">Putative amino-acid permease PB1C11.02</fullName>
    </submittedName>
</protein>
<proteinExistence type="predicted"/>
<feature type="compositionally biased region" description="Basic and acidic residues" evidence="7">
    <location>
        <begin position="1"/>
        <end position="10"/>
    </location>
</feature>
<feature type="transmembrane region" description="Helical" evidence="8">
    <location>
        <begin position="184"/>
        <end position="208"/>
    </location>
</feature>
<keyword evidence="4" id="KW-0029">Amino-acid transport</keyword>
<name>A0A1S9RH68_PENBI</name>
<feature type="region of interest" description="Disordered" evidence="7">
    <location>
        <begin position="1"/>
        <end position="32"/>
    </location>
</feature>
<organism evidence="10 11">
    <name type="scientific">Penicillium brasilianum</name>
    <dbReference type="NCBI Taxonomy" id="104259"/>
    <lineage>
        <taxon>Eukaryota</taxon>
        <taxon>Fungi</taxon>
        <taxon>Dikarya</taxon>
        <taxon>Ascomycota</taxon>
        <taxon>Pezizomycotina</taxon>
        <taxon>Eurotiomycetes</taxon>
        <taxon>Eurotiomycetidae</taxon>
        <taxon>Eurotiales</taxon>
        <taxon>Aspergillaceae</taxon>
        <taxon>Penicillium</taxon>
    </lineage>
</organism>
<comment type="caution">
    <text evidence="10">The sequence shown here is derived from an EMBL/GenBank/DDBJ whole genome shotgun (WGS) entry which is preliminary data.</text>
</comment>
<dbReference type="FunFam" id="1.20.1740.10:FF:000001">
    <property type="entry name" value="Amino acid permease"/>
    <property type="match status" value="1"/>
</dbReference>
<feature type="transmembrane region" description="Helical" evidence="8">
    <location>
        <begin position="323"/>
        <end position="348"/>
    </location>
</feature>
<gene>
    <name evidence="10" type="ORF">PEBR_29055</name>
</gene>
<feature type="transmembrane region" description="Helical" evidence="8">
    <location>
        <begin position="155"/>
        <end position="178"/>
    </location>
</feature>
<feature type="domain" description="Amino acid permease/ SLC12A" evidence="9">
    <location>
        <begin position="49"/>
        <end position="499"/>
    </location>
</feature>
<comment type="subcellular location">
    <subcellularLocation>
        <location evidence="1">Membrane</location>
        <topology evidence="1">Multi-pass membrane protein</topology>
    </subcellularLocation>
</comment>
<feature type="transmembrane region" description="Helical" evidence="8">
    <location>
        <begin position="438"/>
        <end position="460"/>
    </location>
</feature>
<feature type="compositionally biased region" description="Polar residues" evidence="7">
    <location>
        <begin position="18"/>
        <end position="32"/>
    </location>
</feature>
<keyword evidence="2" id="KW-0813">Transport</keyword>
<dbReference type="InterPro" id="IPR004840">
    <property type="entry name" value="Amino_acid_permease_CS"/>
</dbReference>
<dbReference type="AlphaFoldDB" id="A0A1S9RH68"/>
<feature type="transmembrane region" description="Helical" evidence="8">
    <location>
        <begin position="368"/>
        <end position="391"/>
    </location>
</feature>
<keyword evidence="5 8" id="KW-1133">Transmembrane helix</keyword>
<dbReference type="PROSITE" id="PS00218">
    <property type="entry name" value="AMINO_ACID_PERMEASE_1"/>
    <property type="match status" value="1"/>
</dbReference>
<evidence type="ECO:0000256" key="2">
    <source>
        <dbReference type="ARBA" id="ARBA00022448"/>
    </source>
</evidence>
<feature type="transmembrane region" description="Helical" evidence="8">
    <location>
        <begin position="76"/>
        <end position="94"/>
    </location>
</feature>
<dbReference type="PANTHER" id="PTHR43341:SF3">
    <property type="entry name" value="AMINO-ACID PERMEASE PB1C11.02-RELATED"/>
    <property type="match status" value="1"/>
</dbReference>
<evidence type="ECO:0000313" key="11">
    <source>
        <dbReference type="Proteomes" id="UP000190744"/>
    </source>
</evidence>
<feature type="transmembrane region" description="Helical" evidence="8">
    <location>
        <begin position="272"/>
        <end position="293"/>
    </location>
</feature>
<dbReference type="GO" id="GO:0016020">
    <property type="term" value="C:membrane"/>
    <property type="evidence" value="ECO:0007669"/>
    <property type="project" value="UniProtKB-SubCell"/>
</dbReference>
<keyword evidence="6 8" id="KW-0472">Membrane</keyword>
<evidence type="ECO:0000256" key="8">
    <source>
        <dbReference type="SAM" id="Phobius"/>
    </source>
</evidence>
<dbReference type="InterPro" id="IPR004841">
    <property type="entry name" value="AA-permease/SLC12A_dom"/>
</dbReference>